<dbReference type="Proteomes" id="UP000593765">
    <property type="component" value="Chromosome"/>
</dbReference>
<dbReference type="RefSeq" id="WP_206290588.1">
    <property type="nucleotide sequence ID" value="NZ_CP063458.1"/>
</dbReference>
<keyword evidence="2" id="KW-1185">Reference proteome</keyword>
<protein>
    <submittedName>
        <fullName evidence="1">Uncharacterized protein</fullName>
    </submittedName>
</protein>
<name>A0A7M2WQB1_9BACT</name>
<evidence type="ECO:0000313" key="1">
    <source>
        <dbReference type="EMBL" id="QOV87678.1"/>
    </source>
</evidence>
<dbReference type="EMBL" id="CP063458">
    <property type="protein sequence ID" value="QOV87678.1"/>
    <property type="molecule type" value="Genomic_DNA"/>
</dbReference>
<dbReference type="AlphaFoldDB" id="A0A7M2WQB1"/>
<organism evidence="1 2">
    <name type="scientific">Humisphaera borealis</name>
    <dbReference type="NCBI Taxonomy" id="2807512"/>
    <lineage>
        <taxon>Bacteria</taxon>
        <taxon>Pseudomonadati</taxon>
        <taxon>Planctomycetota</taxon>
        <taxon>Phycisphaerae</taxon>
        <taxon>Tepidisphaerales</taxon>
        <taxon>Tepidisphaeraceae</taxon>
        <taxon>Humisphaera</taxon>
    </lineage>
</organism>
<gene>
    <name evidence="1" type="ORF">IPV69_15440</name>
</gene>
<reference evidence="1 2" key="1">
    <citation type="submission" date="2020-10" db="EMBL/GenBank/DDBJ databases">
        <title>Wide distribution of Phycisphaera-like planctomycetes from WD2101 soil group in peatlands and genome analysis of the first cultivated representative.</title>
        <authorList>
            <person name="Dedysh S.N."/>
            <person name="Beletsky A.V."/>
            <person name="Ivanova A."/>
            <person name="Kulichevskaya I.S."/>
            <person name="Suzina N.E."/>
            <person name="Philippov D.A."/>
            <person name="Rakitin A.L."/>
            <person name="Mardanov A.V."/>
            <person name="Ravin N.V."/>
        </authorList>
    </citation>
    <scope>NUCLEOTIDE SEQUENCE [LARGE SCALE GENOMIC DNA]</scope>
    <source>
        <strain evidence="1 2">M1803</strain>
    </source>
</reference>
<sequence length="107" mass="12110">MSEGHAIFFVSHLHHGDRWPGQLDSQWFQIQVLNNIGQAILVGYIDSVQETLLLDEMRFTRSDDIGIEDAVQFLGDRKIPRFVIDAARRQPEGSGDFVNEEGNSTLP</sequence>
<dbReference type="KEGG" id="hbs:IPV69_15440"/>
<evidence type="ECO:0000313" key="2">
    <source>
        <dbReference type="Proteomes" id="UP000593765"/>
    </source>
</evidence>
<proteinExistence type="predicted"/>
<accession>A0A7M2WQB1</accession>